<dbReference type="GO" id="GO:0008808">
    <property type="term" value="F:cardiolipin synthase activity"/>
    <property type="evidence" value="ECO:0007669"/>
    <property type="project" value="UniProtKB-UniRule"/>
</dbReference>
<feature type="domain" description="PLD phosphodiesterase" evidence="14">
    <location>
        <begin position="403"/>
        <end position="430"/>
    </location>
</feature>
<keyword evidence="10" id="KW-0594">Phospholipid biosynthesis</keyword>
<evidence type="ECO:0000313" key="16">
    <source>
        <dbReference type="Proteomes" id="UP000004956"/>
    </source>
</evidence>
<dbReference type="HOGENOM" id="CLU_038053_1_0_4"/>
<evidence type="ECO:0000256" key="6">
    <source>
        <dbReference type="ARBA" id="ARBA00022737"/>
    </source>
</evidence>
<dbReference type="SUPFAM" id="SSF56024">
    <property type="entry name" value="Phospholipase D/nuclease"/>
    <property type="match status" value="2"/>
</dbReference>
<evidence type="ECO:0000256" key="9">
    <source>
        <dbReference type="ARBA" id="ARBA00023136"/>
    </source>
</evidence>
<dbReference type="InterPro" id="IPR022924">
    <property type="entry name" value="Cardiolipin_synthase"/>
</dbReference>
<dbReference type="InterPro" id="IPR001736">
    <property type="entry name" value="PLipase_D/transphosphatidylase"/>
</dbReference>
<keyword evidence="6" id="KW-0677">Repeat</keyword>
<dbReference type="EMBL" id="AFBQ01000138">
    <property type="protein sequence ID" value="EHY31603.1"/>
    <property type="molecule type" value="Genomic_DNA"/>
</dbReference>
<dbReference type="Pfam" id="PF13091">
    <property type="entry name" value="PLDc_2"/>
    <property type="match status" value="2"/>
</dbReference>
<evidence type="ECO:0000256" key="10">
    <source>
        <dbReference type="ARBA" id="ARBA00023209"/>
    </source>
</evidence>
<dbReference type="PROSITE" id="PS50035">
    <property type="entry name" value="PLD"/>
    <property type="match status" value="2"/>
</dbReference>
<evidence type="ECO:0000256" key="2">
    <source>
        <dbReference type="ARBA" id="ARBA00022475"/>
    </source>
</evidence>
<dbReference type="NCBIfam" id="TIGR04265">
    <property type="entry name" value="bac_cardiolipin"/>
    <property type="match status" value="1"/>
</dbReference>
<dbReference type="PANTHER" id="PTHR21248:SF22">
    <property type="entry name" value="PHOSPHOLIPASE D"/>
    <property type="match status" value="1"/>
</dbReference>
<evidence type="ECO:0000256" key="12">
    <source>
        <dbReference type="NCBIfam" id="TIGR04265"/>
    </source>
</evidence>
<dbReference type="GO" id="GO:0032049">
    <property type="term" value="P:cardiolipin biosynthetic process"/>
    <property type="evidence" value="ECO:0007669"/>
    <property type="project" value="UniProtKB-UniRule"/>
</dbReference>
<keyword evidence="4" id="KW-0808">Transferase</keyword>
<evidence type="ECO:0000256" key="13">
    <source>
        <dbReference type="SAM" id="Phobius"/>
    </source>
</evidence>
<keyword evidence="3" id="KW-0444">Lipid biosynthesis</keyword>
<evidence type="ECO:0000313" key="15">
    <source>
        <dbReference type="EMBL" id="EHY31603.1"/>
    </source>
</evidence>
<keyword evidence="2" id="KW-1003">Cell membrane</keyword>
<dbReference type="EC" id="2.7.8.-" evidence="12"/>
<feature type="domain" description="PLD phosphodiesterase" evidence="14">
    <location>
        <begin position="223"/>
        <end position="250"/>
    </location>
</feature>
<keyword evidence="7 13" id="KW-1133">Transmembrane helix</keyword>
<dbReference type="RefSeq" id="WP_008541806.1">
    <property type="nucleotide sequence ID" value="NZ_JH604939.1"/>
</dbReference>
<dbReference type="PATRIC" id="fig|762967.3.peg.814"/>
<evidence type="ECO:0000256" key="3">
    <source>
        <dbReference type="ARBA" id="ARBA00022516"/>
    </source>
</evidence>
<comment type="caution">
    <text evidence="15">The sequence shown here is derived from an EMBL/GenBank/DDBJ whole genome shotgun (WGS) entry which is preliminary data.</text>
</comment>
<evidence type="ECO:0000256" key="5">
    <source>
        <dbReference type="ARBA" id="ARBA00022692"/>
    </source>
</evidence>
<dbReference type="Gene3D" id="3.30.870.10">
    <property type="entry name" value="Endonuclease Chain A"/>
    <property type="match status" value="2"/>
</dbReference>
<accession>H3KE57</accession>
<dbReference type="InterPro" id="IPR025202">
    <property type="entry name" value="PLD-like_dom"/>
</dbReference>
<proteinExistence type="predicted"/>
<evidence type="ECO:0000256" key="1">
    <source>
        <dbReference type="ARBA" id="ARBA00004651"/>
    </source>
</evidence>
<reference evidence="15 16" key="1">
    <citation type="submission" date="2011-11" db="EMBL/GenBank/DDBJ databases">
        <authorList>
            <person name="Weinstock G."/>
            <person name="Sodergren E."/>
            <person name="Clifton S."/>
            <person name="Fulton L."/>
            <person name="Fulton B."/>
            <person name="Courtney L."/>
            <person name="Fronick C."/>
            <person name="Harrison M."/>
            <person name="Strong C."/>
            <person name="Farmer C."/>
            <person name="Delahaunty K."/>
            <person name="Markovic C."/>
            <person name="Hall O."/>
            <person name="Minx P."/>
            <person name="Tomlinson C."/>
            <person name="Mitreva M."/>
            <person name="Hou S."/>
            <person name="Chen J."/>
            <person name="Wollam A."/>
            <person name="Pepin K.H."/>
            <person name="Johnson M."/>
            <person name="Bhonagiri V."/>
            <person name="Zhang X."/>
            <person name="Suruliraj S."/>
            <person name="Warren W."/>
            <person name="Chinwalla A."/>
            <person name="Mardis E.R."/>
            <person name="Wilson R.K."/>
        </authorList>
    </citation>
    <scope>NUCLEOTIDE SEQUENCE [LARGE SCALE GENOMIC DNA]</scope>
    <source>
        <strain evidence="15 16">YIT 11816</strain>
    </source>
</reference>
<dbReference type="Proteomes" id="UP000004956">
    <property type="component" value="Unassembled WGS sequence"/>
</dbReference>
<protein>
    <recommendedName>
        <fullName evidence="12">Cardiolipin synthase</fullName>
        <ecNumber evidence="12">2.7.8.-</ecNumber>
    </recommendedName>
</protein>
<evidence type="ECO:0000256" key="4">
    <source>
        <dbReference type="ARBA" id="ARBA00022679"/>
    </source>
</evidence>
<sequence>MQEIPAEALTLWGSFAALLQLLIVAAVTLRVMLTRHPPGSAFAWILLTAILPYAGFVLYLLFGERPIGRIRARRLRKSLDMWAKIGRHRLTPHGPLPPRMVRHRTFIHQATHVGGMPLTSGSDVRLLGSSDEAFAAIAAEIDGAKRSVDLAFYIWESGGAVDAIESRLIAAARRGVKVRILVDAFGSRAFLRSPQKTRLTAAGVRVASAMPLRFLWIFGLQRADIRLHRKVVVVDRRVGFTGSLNMIDPMEYDAAKTVGPWVDAMVRFEGPAVLSLQGLWDFDWALQPDGDASDFEYVYGTTEHPQTGRADVVAVPSGPYARQDQGLLLVLGAIGHAEYSLTIVSPYFVPNEAVVLALQNAVLRGVDVKLIVPHKTDSRFVSWAARRYFDDLLTAGVKILYYEGGLLHTKSITVDDECALFGSLNIDNRSMHLNFELTMLIFEPGFVRELNALHARYEASSTPIDPNRWRERPIKERLKEGASYLISPLL</sequence>
<dbReference type="InterPro" id="IPR027379">
    <property type="entry name" value="CLS_N"/>
</dbReference>
<dbReference type="STRING" id="762967.HMPREF9440_01018"/>
<evidence type="ECO:0000256" key="11">
    <source>
        <dbReference type="ARBA" id="ARBA00023264"/>
    </source>
</evidence>
<feature type="transmembrane region" description="Helical" evidence="13">
    <location>
        <begin position="9"/>
        <end position="29"/>
    </location>
</feature>
<keyword evidence="9 13" id="KW-0472">Membrane</keyword>
<evidence type="ECO:0000256" key="7">
    <source>
        <dbReference type="ARBA" id="ARBA00022989"/>
    </source>
</evidence>
<comment type="subcellular location">
    <subcellularLocation>
        <location evidence="1">Cell membrane</location>
        <topology evidence="1">Multi-pass membrane protein</topology>
    </subcellularLocation>
</comment>
<dbReference type="GO" id="GO:0005886">
    <property type="term" value="C:plasma membrane"/>
    <property type="evidence" value="ECO:0007669"/>
    <property type="project" value="UniProtKB-SubCell"/>
</dbReference>
<evidence type="ECO:0000259" key="14">
    <source>
        <dbReference type="PROSITE" id="PS50035"/>
    </source>
</evidence>
<organism evidence="15 16">
    <name type="scientific">Sutterella parvirubra YIT 11816</name>
    <dbReference type="NCBI Taxonomy" id="762967"/>
    <lineage>
        <taxon>Bacteria</taxon>
        <taxon>Pseudomonadati</taxon>
        <taxon>Pseudomonadota</taxon>
        <taxon>Betaproteobacteria</taxon>
        <taxon>Burkholderiales</taxon>
        <taxon>Sutterellaceae</taxon>
        <taxon>Sutterella</taxon>
    </lineage>
</organism>
<dbReference type="PANTHER" id="PTHR21248">
    <property type="entry name" value="CARDIOLIPIN SYNTHASE"/>
    <property type="match status" value="1"/>
</dbReference>
<keyword evidence="8" id="KW-0443">Lipid metabolism</keyword>
<keyword evidence="11" id="KW-1208">Phospholipid metabolism</keyword>
<dbReference type="AlphaFoldDB" id="H3KE57"/>
<dbReference type="Pfam" id="PF13396">
    <property type="entry name" value="PLDc_N"/>
    <property type="match status" value="1"/>
</dbReference>
<feature type="transmembrane region" description="Helical" evidence="13">
    <location>
        <begin position="41"/>
        <end position="62"/>
    </location>
</feature>
<dbReference type="SMART" id="SM00155">
    <property type="entry name" value="PLDc"/>
    <property type="match status" value="2"/>
</dbReference>
<evidence type="ECO:0000256" key="8">
    <source>
        <dbReference type="ARBA" id="ARBA00023098"/>
    </source>
</evidence>
<keyword evidence="16" id="KW-1185">Reference proteome</keyword>
<gene>
    <name evidence="15" type="ORF">HMPREF9440_01018</name>
</gene>
<keyword evidence="5 13" id="KW-0812">Transmembrane</keyword>
<name>H3KE57_9BURK</name>